<evidence type="ECO:0000259" key="5">
    <source>
        <dbReference type="PROSITE" id="PS50110"/>
    </source>
</evidence>
<dbReference type="CDD" id="cd06170">
    <property type="entry name" value="LuxR_C_like"/>
    <property type="match status" value="1"/>
</dbReference>
<dbReference type="GO" id="GO:0006355">
    <property type="term" value="P:regulation of DNA-templated transcription"/>
    <property type="evidence" value="ECO:0007669"/>
    <property type="project" value="InterPro"/>
</dbReference>
<dbReference type="AlphaFoldDB" id="A0A1Y5RG46"/>
<dbReference type="PROSITE" id="PS50043">
    <property type="entry name" value="HTH_LUXR_2"/>
    <property type="match status" value="1"/>
</dbReference>
<dbReference type="InterPro" id="IPR011006">
    <property type="entry name" value="CheY-like_superfamily"/>
</dbReference>
<feature type="modified residue" description="4-aspartylphosphate" evidence="3">
    <location>
        <position position="69"/>
    </location>
</feature>
<accession>A0A1Y5RG46</accession>
<dbReference type="OrthoDB" id="3679796at2"/>
<organism evidence="6 7">
    <name type="scientific">Pseudoruegeria aquimaris</name>
    <dbReference type="NCBI Taxonomy" id="393663"/>
    <lineage>
        <taxon>Bacteria</taxon>
        <taxon>Pseudomonadati</taxon>
        <taxon>Pseudomonadota</taxon>
        <taxon>Alphaproteobacteria</taxon>
        <taxon>Rhodobacterales</taxon>
        <taxon>Roseobacteraceae</taxon>
        <taxon>Pseudoruegeria</taxon>
    </lineage>
</organism>
<keyword evidence="1 3" id="KW-0597">Phosphoprotein</keyword>
<dbReference type="SMART" id="SM00421">
    <property type="entry name" value="HTH_LUXR"/>
    <property type="match status" value="1"/>
</dbReference>
<dbReference type="Pfam" id="PF00196">
    <property type="entry name" value="GerE"/>
    <property type="match status" value="1"/>
</dbReference>
<feature type="domain" description="Response regulatory" evidence="5">
    <location>
        <begin position="18"/>
        <end position="134"/>
    </location>
</feature>
<dbReference type="PANTHER" id="PTHR43214">
    <property type="entry name" value="TWO-COMPONENT RESPONSE REGULATOR"/>
    <property type="match status" value="1"/>
</dbReference>
<dbReference type="InterPro" id="IPR000792">
    <property type="entry name" value="Tscrpt_reg_LuxR_C"/>
</dbReference>
<protein>
    <submittedName>
        <fullName evidence="6">Transcriptional regulatory protein DegU</fullName>
    </submittedName>
</protein>
<keyword evidence="2" id="KW-0238">DNA-binding</keyword>
<dbReference type="EMBL" id="FWFQ01000002">
    <property type="protein sequence ID" value="SLN16705.1"/>
    <property type="molecule type" value="Genomic_DNA"/>
</dbReference>
<proteinExistence type="predicted"/>
<dbReference type="Proteomes" id="UP000193409">
    <property type="component" value="Unassembled WGS sequence"/>
</dbReference>
<evidence type="ECO:0000256" key="3">
    <source>
        <dbReference type="PROSITE-ProRule" id="PRU00169"/>
    </source>
</evidence>
<dbReference type="PROSITE" id="PS50110">
    <property type="entry name" value="RESPONSE_REGULATORY"/>
    <property type="match status" value="1"/>
</dbReference>
<dbReference type="InterPro" id="IPR039420">
    <property type="entry name" value="WalR-like"/>
</dbReference>
<name>A0A1Y5RG46_9RHOB</name>
<evidence type="ECO:0000256" key="1">
    <source>
        <dbReference type="ARBA" id="ARBA00022553"/>
    </source>
</evidence>
<sequence>MGFYGASAFGLIWRIVLKILVADDHDLVLDMMRMLLTSEPGVEVATAGDLDGALTVLDAEGEFDLVLLDFNMPGMDGLDGLARALAAGRGTPVALMSGVASRAVAQAALDAGAAGFLPKTMTAKSLMNAARFMASGEKYAPVDFMTAEPGGVEDLPEMARSLTEREMEVLGGGCRGLSNKEIALELELQEVTVKLHMKTLCRKLDARNRTHAAMIARTAGLF</sequence>
<evidence type="ECO:0000313" key="6">
    <source>
        <dbReference type="EMBL" id="SLN16705.1"/>
    </source>
</evidence>
<reference evidence="6 7" key="1">
    <citation type="submission" date="2017-03" db="EMBL/GenBank/DDBJ databases">
        <authorList>
            <person name="Afonso C.L."/>
            <person name="Miller P.J."/>
            <person name="Scott M.A."/>
            <person name="Spackman E."/>
            <person name="Goraichik I."/>
            <person name="Dimitrov K.M."/>
            <person name="Suarez D.L."/>
            <person name="Swayne D.E."/>
        </authorList>
    </citation>
    <scope>NUCLEOTIDE SEQUENCE [LARGE SCALE GENOMIC DNA]</scope>
    <source>
        <strain evidence="6 7">CECT 7680</strain>
    </source>
</reference>
<evidence type="ECO:0000259" key="4">
    <source>
        <dbReference type="PROSITE" id="PS50043"/>
    </source>
</evidence>
<dbReference type="SUPFAM" id="SSF52172">
    <property type="entry name" value="CheY-like"/>
    <property type="match status" value="1"/>
</dbReference>
<dbReference type="InterPro" id="IPR001789">
    <property type="entry name" value="Sig_transdc_resp-reg_receiver"/>
</dbReference>
<dbReference type="PRINTS" id="PR00038">
    <property type="entry name" value="HTHLUXR"/>
</dbReference>
<dbReference type="InterPro" id="IPR058245">
    <property type="entry name" value="NreC/VraR/RcsB-like_REC"/>
</dbReference>
<dbReference type="InterPro" id="IPR016032">
    <property type="entry name" value="Sig_transdc_resp-reg_C-effctor"/>
</dbReference>
<dbReference type="Pfam" id="PF00072">
    <property type="entry name" value="Response_reg"/>
    <property type="match status" value="1"/>
</dbReference>
<evidence type="ECO:0000313" key="7">
    <source>
        <dbReference type="Proteomes" id="UP000193409"/>
    </source>
</evidence>
<dbReference type="PANTHER" id="PTHR43214:SF43">
    <property type="entry name" value="TWO-COMPONENT RESPONSE REGULATOR"/>
    <property type="match status" value="1"/>
</dbReference>
<dbReference type="SMART" id="SM00448">
    <property type="entry name" value="REC"/>
    <property type="match status" value="1"/>
</dbReference>
<dbReference type="Gene3D" id="1.10.10.10">
    <property type="entry name" value="Winged helix-like DNA-binding domain superfamily/Winged helix DNA-binding domain"/>
    <property type="match status" value="1"/>
</dbReference>
<keyword evidence="7" id="KW-1185">Reference proteome</keyword>
<dbReference type="InterPro" id="IPR036388">
    <property type="entry name" value="WH-like_DNA-bd_sf"/>
</dbReference>
<feature type="domain" description="HTH luxR-type" evidence="4">
    <location>
        <begin position="155"/>
        <end position="220"/>
    </location>
</feature>
<dbReference type="GO" id="GO:0003677">
    <property type="term" value="F:DNA binding"/>
    <property type="evidence" value="ECO:0007669"/>
    <property type="project" value="UniProtKB-KW"/>
</dbReference>
<gene>
    <name evidence="6" type="primary">degU_1</name>
    <name evidence="6" type="ORF">PSA7680_00483</name>
</gene>
<dbReference type="GO" id="GO:0000160">
    <property type="term" value="P:phosphorelay signal transduction system"/>
    <property type="evidence" value="ECO:0007669"/>
    <property type="project" value="InterPro"/>
</dbReference>
<evidence type="ECO:0000256" key="2">
    <source>
        <dbReference type="ARBA" id="ARBA00023125"/>
    </source>
</evidence>
<dbReference type="CDD" id="cd17535">
    <property type="entry name" value="REC_NarL-like"/>
    <property type="match status" value="1"/>
</dbReference>
<dbReference type="SUPFAM" id="SSF46894">
    <property type="entry name" value="C-terminal effector domain of the bipartite response regulators"/>
    <property type="match status" value="1"/>
</dbReference>
<dbReference type="Gene3D" id="3.40.50.2300">
    <property type="match status" value="1"/>
</dbReference>